<keyword evidence="4" id="KW-1185">Reference proteome</keyword>
<evidence type="ECO:0000313" key="4">
    <source>
        <dbReference type="Proteomes" id="UP000474175"/>
    </source>
</evidence>
<dbReference type="InterPro" id="IPR045057">
    <property type="entry name" value="Gcn5-rel_NAT"/>
</dbReference>
<dbReference type="SUPFAM" id="SSF55729">
    <property type="entry name" value="Acyl-CoA N-acyltransferases (Nat)"/>
    <property type="match status" value="1"/>
</dbReference>
<reference evidence="3 4" key="1">
    <citation type="submission" date="2020-02" db="EMBL/GenBank/DDBJ databases">
        <title>Draft genome sequence of two Spirosoma agri KCTC 52727 and Spirosoma terrae KCTC 52035.</title>
        <authorList>
            <person name="Rojas J."/>
            <person name="Ambika Manirajan B."/>
            <person name="Suarez C."/>
            <person name="Ratering S."/>
            <person name="Schnell S."/>
        </authorList>
    </citation>
    <scope>NUCLEOTIDE SEQUENCE [LARGE SCALE GENOMIC DNA]</scope>
    <source>
        <strain evidence="3 4">KCTC 52035</strain>
    </source>
</reference>
<evidence type="ECO:0000259" key="1">
    <source>
        <dbReference type="PROSITE" id="PS51186"/>
    </source>
</evidence>
<accession>A0A6L9LJM4</accession>
<dbReference type="PROSITE" id="PS51729">
    <property type="entry name" value="GNAT_YJDJ"/>
    <property type="match status" value="1"/>
</dbReference>
<dbReference type="AlphaFoldDB" id="A0A6L9LJM4"/>
<evidence type="ECO:0000259" key="2">
    <source>
        <dbReference type="PROSITE" id="PS51729"/>
    </source>
</evidence>
<gene>
    <name evidence="3" type="ORF">GK108_28920</name>
</gene>
<dbReference type="InterPro" id="IPR000182">
    <property type="entry name" value="GNAT_dom"/>
</dbReference>
<name>A0A6L9LJM4_9BACT</name>
<dbReference type="Gene3D" id="3.40.630.30">
    <property type="match status" value="1"/>
</dbReference>
<dbReference type="PANTHER" id="PTHR31435">
    <property type="entry name" value="PROTEIN NATD1"/>
    <property type="match status" value="1"/>
</dbReference>
<dbReference type="GO" id="GO:0016747">
    <property type="term" value="F:acyltransferase activity, transferring groups other than amino-acyl groups"/>
    <property type="evidence" value="ECO:0007669"/>
    <property type="project" value="InterPro"/>
</dbReference>
<dbReference type="EMBL" id="JAAFZH010000022">
    <property type="protein sequence ID" value="NDU98938.1"/>
    <property type="molecule type" value="Genomic_DNA"/>
</dbReference>
<sequence length="93" mass="10421">MEIVQHNDVKKGTFLAKDGDKTAGEMSYTWAGPDKFIIDHTEVDEAYGGKGIGKQLVMKAVEFAREQNVKIMPLCPFARKVFSVTPEIQDVQF</sequence>
<feature type="domain" description="N-acetyltransferase" evidence="2">
    <location>
        <begin position="6"/>
        <end position="93"/>
    </location>
</feature>
<dbReference type="Proteomes" id="UP000474175">
    <property type="component" value="Unassembled WGS sequence"/>
</dbReference>
<feature type="domain" description="N-acetyltransferase" evidence="1">
    <location>
        <begin position="1"/>
        <end position="93"/>
    </location>
</feature>
<evidence type="ECO:0000313" key="3">
    <source>
        <dbReference type="EMBL" id="NDU98938.1"/>
    </source>
</evidence>
<organism evidence="3 4">
    <name type="scientific">Spirosoma terrae</name>
    <dbReference type="NCBI Taxonomy" id="1968276"/>
    <lineage>
        <taxon>Bacteria</taxon>
        <taxon>Pseudomonadati</taxon>
        <taxon>Bacteroidota</taxon>
        <taxon>Cytophagia</taxon>
        <taxon>Cytophagales</taxon>
        <taxon>Cytophagaceae</taxon>
        <taxon>Spirosoma</taxon>
    </lineage>
</organism>
<dbReference type="PANTHER" id="PTHR31435:SF10">
    <property type="entry name" value="BSR4717 PROTEIN"/>
    <property type="match status" value="1"/>
</dbReference>
<comment type="caution">
    <text evidence="3">The sequence shown here is derived from an EMBL/GenBank/DDBJ whole genome shotgun (WGS) entry which is preliminary data.</text>
</comment>
<protein>
    <submittedName>
        <fullName evidence="3">N-acetyltransferase</fullName>
    </submittedName>
</protein>
<dbReference type="PROSITE" id="PS51186">
    <property type="entry name" value="GNAT"/>
    <property type="match status" value="1"/>
</dbReference>
<dbReference type="InterPro" id="IPR031165">
    <property type="entry name" value="GNAT_YJDJ"/>
</dbReference>
<dbReference type="Pfam" id="PF14542">
    <property type="entry name" value="Acetyltransf_CG"/>
    <property type="match status" value="1"/>
</dbReference>
<dbReference type="CDD" id="cd04301">
    <property type="entry name" value="NAT_SF"/>
    <property type="match status" value="1"/>
</dbReference>
<dbReference type="InterPro" id="IPR016181">
    <property type="entry name" value="Acyl_CoA_acyltransferase"/>
</dbReference>
<proteinExistence type="predicted"/>
<keyword evidence="3" id="KW-0808">Transferase</keyword>
<dbReference type="RefSeq" id="WP_163955072.1">
    <property type="nucleotide sequence ID" value="NZ_JAAFZH010000022.1"/>
</dbReference>